<dbReference type="InterPro" id="IPR017441">
    <property type="entry name" value="Protein_kinase_ATP_BS"/>
</dbReference>
<dbReference type="OrthoDB" id="40902at2759"/>
<proteinExistence type="inferred from homology"/>
<feature type="domain" description="Protein kinase" evidence="8">
    <location>
        <begin position="29"/>
        <end position="286"/>
    </location>
</feature>
<dbReference type="FunFam" id="3.30.200.20:FF:000315">
    <property type="entry name" value="Calcium-dependent protein kinase 3"/>
    <property type="match status" value="1"/>
</dbReference>
<comment type="similarity">
    <text evidence="7">Belongs to the protein kinase superfamily.</text>
</comment>
<dbReference type="PROSITE" id="PS00107">
    <property type="entry name" value="PROTEIN_KINASE_ATP"/>
    <property type="match status" value="1"/>
</dbReference>
<keyword evidence="1 7" id="KW-0723">Serine/threonine-protein kinase</keyword>
<accession>A0A1C7N3K6</accession>
<dbReference type="InParanoid" id="A0A1C7N3K6"/>
<gene>
    <name evidence="9" type="primary">CAMK1D</name>
    <name evidence="9" type="ORF">A0J61_10036</name>
</gene>
<dbReference type="FunFam" id="1.10.510.10:FF:000026">
    <property type="entry name" value="Calcium/calmodulin-dependent protein kinase type 1"/>
    <property type="match status" value="1"/>
</dbReference>
<feature type="binding site" evidence="6">
    <location>
        <position position="68"/>
    </location>
    <ligand>
        <name>ATP</name>
        <dbReference type="ChEBI" id="CHEBI:30616"/>
    </ligand>
</feature>
<dbReference type="SMART" id="SM00220">
    <property type="entry name" value="S_TKc"/>
    <property type="match status" value="1"/>
</dbReference>
<keyword evidence="10" id="KW-1185">Reference proteome</keyword>
<dbReference type="Proteomes" id="UP000093000">
    <property type="component" value="Unassembled WGS sequence"/>
</dbReference>
<dbReference type="InterPro" id="IPR000719">
    <property type="entry name" value="Prot_kinase_dom"/>
</dbReference>
<keyword evidence="3 6" id="KW-0547">Nucleotide-binding</keyword>
<evidence type="ECO:0000256" key="2">
    <source>
        <dbReference type="ARBA" id="ARBA00022679"/>
    </source>
</evidence>
<evidence type="ECO:0000313" key="10">
    <source>
        <dbReference type="Proteomes" id="UP000093000"/>
    </source>
</evidence>
<dbReference type="STRING" id="101091.A0A1C7N3K6"/>
<dbReference type="PROSITE" id="PS00108">
    <property type="entry name" value="PROTEIN_KINASE_ST"/>
    <property type="match status" value="1"/>
</dbReference>
<evidence type="ECO:0000256" key="6">
    <source>
        <dbReference type="PROSITE-ProRule" id="PRU10141"/>
    </source>
</evidence>
<reference evidence="9 10" key="1">
    <citation type="submission" date="2016-03" db="EMBL/GenBank/DDBJ databases">
        <title>Choanephora cucurbitarum.</title>
        <authorList>
            <person name="Min B."/>
            <person name="Park H."/>
            <person name="Park J.-H."/>
            <person name="Shin H.-D."/>
            <person name="Choi I.-G."/>
        </authorList>
    </citation>
    <scope>NUCLEOTIDE SEQUENCE [LARGE SCALE GENOMIC DNA]</scope>
    <source>
        <strain evidence="9 10">KUS-F28377</strain>
    </source>
</reference>
<evidence type="ECO:0000313" key="9">
    <source>
        <dbReference type="EMBL" id="OBZ81914.1"/>
    </source>
</evidence>
<evidence type="ECO:0000256" key="3">
    <source>
        <dbReference type="ARBA" id="ARBA00022741"/>
    </source>
</evidence>
<dbReference type="PANTHER" id="PTHR24347">
    <property type="entry name" value="SERINE/THREONINE-PROTEIN KINASE"/>
    <property type="match status" value="1"/>
</dbReference>
<dbReference type="PROSITE" id="PS50011">
    <property type="entry name" value="PROTEIN_KINASE_DOM"/>
    <property type="match status" value="1"/>
</dbReference>
<dbReference type="Gene3D" id="1.10.510.10">
    <property type="entry name" value="Transferase(Phosphotransferase) domain 1"/>
    <property type="match status" value="1"/>
</dbReference>
<evidence type="ECO:0000256" key="1">
    <source>
        <dbReference type="ARBA" id="ARBA00022527"/>
    </source>
</evidence>
<keyword evidence="5 6" id="KW-0067">ATP-binding</keyword>
<dbReference type="GO" id="GO:0005524">
    <property type="term" value="F:ATP binding"/>
    <property type="evidence" value="ECO:0007669"/>
    <property type="project" value="UniProtKB-UniRule"/>
</dbReference>
<dbReference type="GO" id="GO:0004674">
    <property type="term" value="F:protein serine/threonine kinase activity"/>
    <property type="evidence" value="ECO:0007669"/>
    <property type="project" value="UniProtKB-KW"/>
</dbReference>
<dbReference type="InterPro" id="IPR011009">
    <property type="entry name" value="Kinase-like_dom_sf"/>
</dbReference>
<dbReference type="Gene3D" id="3.30.200.20">
    <property type="entry name" value="Phosphorylase Kinase, domain 1"/>
    <property type="match status" value="1"/>
</dbReference>
<evidence type="ECO:0000256" key="7">
    <source>
        <dbReference type="RuleBase" id="RU000304"/>
    </source>
</evidence>
<dbReference type="AlphaFoldDB" id="A0A1C7N3K6"/>
<dbReference type="SUPFAM" id="SSF56112">
    <property type="entry name" value="Protein kinase-like (PK-like)"/>
    <property type="match status" value="1"/>
</dbReference>
<dbReference type="Pfam" id="PF00069">
    <property type="entry name" value="Pkinase"/>
    <property type="match status" value="1"/>
</dbReference>
<protein>
    <submittedName>
        <fullName evidence="9">Calcium/calmodulin-dependent protein kinase type 1D</fullName>
    </submittedName>
</protein>
<evidence type="ECO:0000256" key="4">
    <source>
        <dbReference type="ARBA" id="ARBA00022777"/>
    </source>
</evidence>
<dbReference type="EMBL" id="LUGH01001009">
    <property type="protein sequence ID" value="OBZ81914.1"/>
    <property type="molecule type" value="Genomic_DNA"/>
</dbReference>
<evidence type="ECO:0000256" key="5">
    <source>
        <dbReference type="ARBA" id="ARBA00022840"/>
    </source>
</evidence>
<comment type="caution">
    <text evidence="9">The sequence shown here is derived from an EMBL/GenBank/DDBJ whole genome shotgun (WGS) entry which is preliminary data.</text>
</comment>
<name>A0A1C7N3K6_9FUNG</name>
<sequence length="329" mass="37149">MKRIVALFRKTHEKKQNPVYPLDLTSTYKVSKKTLGIGSFAVVKKCVHRSTEQPYALKIILKKAIAGKEHMLSSELDILKQVRHPNIVSMHQLYESKDAVYIVTDLASGGELFQQLLKKGSYTEKDASNLTRQMLQGLHYLHERDIVHRDMKPENLLFQTTADQANLMITDFGLSKILRARDDILTTACGTPGYVAPEVLLQTGHNKPVDLWSVGVILFTLLSGYTPFWGEDQATLFQSIISGQYEYDEEYWSTISSSAKDLIDRLLTFDPNKRITAKEALEHPWIIGSKEADLPSSTNLAPVIRKRYASRASLTPYTLINEDSSVSED</sequence>
<dbReference type="CDD" id="cd05117">
    <property type="entry name" value="STKc_CAMK"/>
    <property type="match status" value="1"/>
</dbReference>
<dbReference type="InterPro" id="IPR008271">
    <property type="entry name" value="Ser/Thr_kinase_AS"/>
</dbReference>
<evidence type="ECO:0000259" key="8">
    <source>
        <dbReference type="PROSITE" id="PS50011"/>
    </source>
</evidence>
<organism evidence="9 10">
    <name type="scientific">Choanephora cucurbitarum</name>
    <dbReference type="NCBI Taxonomy" id="101091"/>
    <lineage>
        <taxon>Eukaryota</taxon>
        <taxon>Fungi</taxon>
        <taxon>Fungi incertae sedis</taxon>
        <taxon>Mucoromycota</taxon>
        <taxon>Mucoromycotina</taxon>
        <taxon>Mucoromycetes</taxon>
        <taxon>Mucorales</taxon>
        <taxon>Mucorineae</taxon>
        <taxon>Choanephoraceae</taxon>
        <taxon>Choanephoroideae</taxon>
        <taxon>Choanephora</taxon>
    </lineage>
</organism>
<keyword evidence="2" id="KW-0808">Transferase</keyword>
<keyword evidence="4 9" id="KW-0418">Kinase</keyword>